<dbReference type="AlphaFoldDB" id="A0A2C6CDP4"/>
<dbReference type="EMBL" id="NIRQ01000001">
    <property type="protein sequence ID" value="PHI14192.1"/>
    <property type="molecule type" value="Genomic_DNA"/>
</dbReference>
<dbReference type="RefSeq" id="WP_038370924.1">
    <property type="nucleotide sequence ID" value="NZ_CP084159.1"/>
</dbReference>
<dbReference type="Proteomes" id="UP000221852">
    <property type="component" value="Unassembled WGS sequence"/>
</dbReference>
<sequence>MEKALNKLNERQLVKMATEKAWKDYRDEVESKTRLKEILKKVLKKEKIGFIYTWRINDVRDYGTMYGDNYKVYESVLRNLNYIENYSHWDSKFTKEVDSVFVWDKDYYRSNLQLLNYIFNTNFDRELYTEGDNFIYRQDIRDREAGKPFLLTDKIRKFLKNAGYSIHKTWINFGNGFRLPKFIVF</sequence>
<accession>A0A2C6CDP4</accession>
<evidence type="ECO:0000313" key="1">
    <source>
        <dbReference type="EMBL" id="PHI14192.1"/>
    </source>
</evidence>
<protein>
    <submittedName>
        <fullName evidence="1">Uncharacterized protein</fullName>
    </submittedName>
</protein>
<proteinExistence type="predicted"/>
<evidence type="ECO:0000313" key="2">
    <source>
        <dbReference type="Proteomes" id="UP000221852"/>
    </source>
</evidence>
<reference evidence="1 2" key="1">
    <citation type="submission" date="2017-06" db="EMBL/GenBank/DDBJ databases">
        <title>Draft genome sequence of Fusobacterium nucleatum subsp. polymorphum KCOM 1330 (=ChDC F330).</title>
        <authorList>
            <person name="Kook J.-K."/>
            <person name="Park S.-N."/>
            <person name="Lim Y.K."/>
            <person name="Roh H."/>
        </authorList>
    </citation>
    <scope>NUCLEOTIDE SEQUENCE [LARGE SCALE GENOMIC DNA]</scope>
    <source>
        <strain evidence="2">KCOM 1330 (ChDC F330)</strain>
    </source>
</reference>
<comment type="caution">
    <text evidence="1">The sequence shown here is derived from an EMBL/GenBank/DDBJ whole genome shotgun (WGS) entry which is preliminary data.</text>
</comment>
<gene>
    <name evidence="1" type="ORF">CBG59_11195</name>
</gene>
<name>A0A2C6CDP4_FUSNP</name>
<organism evidence="1 2">
    <name type="scientific">Fusobacterium nucleatum subsp. polymorphum</name>
    <name type="common">Fusobacterium polymorphum</name>
    <dbReference type="NCBI Taxonomy" id="76857"/>
    <lineage>
        <taxon>Bacteria</taxon>
        <taxon>Fusobacteriati</taxon>
        <taxon>Fusobacteriota</taxon>
        <taxon>Fusobacteriia</taxon>
        <taxon>Fusobacteriales</taxon>
        <taxon>Fusobacteriaceae</taxon>
        <taxon>Fusobacterium</taxon>
    </lineage>
</organism>